<feature type="compositionally biased region" description="Low complexity" evidence="1">
    <location>
        <begin position="31"/>
        <end position="41"/>
    </location>
</feature>
<dbReference type="SUPFAM" id="SSF140736">
    <property type="entry name" value="Rv1873-like"/>
    <property type="match status" value="1"/>
</dbReference>
<keyword evidence="3" id="KW-1185">Reference proteome</keyword>
<protein>
    <submittedName>
        <fullName evidence="2">Uncharacterized protein</fullName>
    </submittedName>
</protein>
<name>D4Z8V7_SPHIU</name>
<reference evidence="2 3" key="1">
    <citation type="journal article" date="2010" name="J. Bacteriol.">
        <title>Complete genome sequence of the representative gamma-hexachlorocyclohexane-degrading bacterium Sphingobium japonicum UT26.</title>
        <authorList>
            <person name="Nagata Y."/>
            <person name="Ohtsubo Y."/>
            <person name="Endo R."/>
            <person name="Ichikawa N."/>
            <person name="Ankai A."/>
            <person name="Oguchi A."/>
            <person name="Fukui S."/>
            <person name="Fujita N."/>
            <person name="Tsuda M."/>
        </authorList>
    </citation>
    <scope>NUCLEOTIDE SEQUENCE [LARGE SCALE GENOMIC DNA]</scope>
    <source>
        <strain evidence="3">DSM 16413 / CCM 7287 / MTCC 6362 / UT26 / NBRC 101211 / UT26S</strain>
        <plasmid evidence="2 3">pCHQ1</plasmid>
    </source>
</reference>
<dbReference type="EMBL" id="AP010805">
    <property type="protein sequence ID" value="BAI99039.1"/>
    <property type="molecule type" value="Genomic_DNA"/>
</dbReference>
<dbReference type="Gene3D" id="1.25.40.380">
    <property type="entry name" value="Protein of unknown function DUF1810"/>
    <property type="match status" value="1"/>
</dbReference>
<dbReference type="Proteomes" id="UP000007753">
    <property type="component" value="Plasmid pCHQ1"/>
</dbReference>
<dbReference type="KEGG" id="sjp:SJA_P1-00870"/>
<feature type="region of interest" description="Disordered" evidence="1">
    <location>
        <begin position="1"/>
        <end position="41"/>
    </location>
</feature>
<dbReference type="InterPro" id="IPR014937">
    <property type="entry name" value="DUF1810"/>
</dbReference>
<sequence>MTPTTGRWSVSSKCSDPPMRRRLPRYGATPSGRTGSGSSSCSLRVCRSQKVRFYGIRSVDEARTYLDHPVLGTRYRDCVTALQDLPISDPVAVFGAIDAMKLRSSLTLFEAVQPSALLASALDRWFGGERDAETLQLLGAD</sequence>
<dbReference type="Pfam" id="PF08837">
    <property type="entry name" value="DUF1810"/>
    <property type="match status" value="1"/>
</dbReference>
<geneLocation type="plasmid" evidence="2 3">
    <name>pCHQ1</name>
</geneLocation>
<evidence type="ECO:0000313" key="3">
    <source>
        <dbReference type="Proteomes" id="UP000007753"/>
    </source>
</evidence>
<evidence type="ECO:0000313" key="2">
    <source>
        <dbReference type="EMBL" id="BAI99039.1"/>
    </source>
</evidence>
<accession>D4Z8V7</accession>
<organism evidence="2 3">
    <name type="scientific">Sphingobium indicum (strain DSM 16413 / CCM 7287 / MTCC 6362 / UT26 / NBRC 101211 / UT26S)</name>
    <name type="common">Sphingobium japonicum</name>
    <dbReference type="NCBI Taxonomy" id="452662"/>
    <lineage>
        <taxon>Bacteria</taxon>
        <taxon>Pseudomonadati</taxon>
        <taxon>Pseudomonadota</taxon>
        <taxon>Alphaproteobacteria</taxon>
        <taxon>Sphingomonadales</taxon>
        <taxon>Sphingomonadaceae</taxon>
        <taxon>Sphingobium</taxon>
    </lineage>
</organism>
<gene>
    <name evidence="2" type="ordered locus">SJA_P1-00870</name>
</gene>
<dbReference type="HOGENOM" id="CLU_1824089_0_0_5"/>
<feature type="compositionally biased region" description="Polar residues" evidence="1">
    <location>
        <begin position="1"/>
        <end position="14"/>
    </location>
</feature>
<proteinExistence type="predicted"/>
<evidence type="ECO:0000256" key="1">
    <source>
        <dbReference type="SAM" id="MobiDB-lite"/>
    </source>
</evidence>
<keyword evidence="2" id="KW-0614">Plasmid</keyword>
<dbReference type="AlphaFoldDB" id="D4Z8V7"/>
<dbReference type="InterPro" id="IPR036287">
    <property type="entry name" value="Rv1873-like_sf"/>
</dbReference>